<keyword evidence="2" id="KW-0812">Transmembrane</keyword>
<name>A0A9P7Z777_9HELO</name>
<feature type="transmembrane region" description="Helical" evidence="2">
    <location>
        <begin position="344"/>
        <end position="366"/>
    </location>
</feature>
<accession>A0A9P7Z777</accession>
<feature type="region of interest" description="Disordered" evidence="1">
    <location>
        <begin position="386"/>
        <end position="415"/>
    </location>
</feature>
<feature type="transmembrane region" description="Helical" evidence="2">
    <location>
        <begin position="115"/>
        <end position="137"/>
    </location>
</feature>
<evidence type="ECO:0000256" key="1">
    <source>
        <dbReference type="SAM" id="MobiDB-lite"/>
    </source>
</evidence>
<evidence type="ECO:0000256" key="2">
    <source>
        <dbReference type="SAM" id="Phobius"/>
    </source>
</evidence>
<feature type="compositionally biased region" description="Polar residues" evidence="1">
    <location>
        <begin position="489"/>
        <end position="504"/>
    </location>
</feature>
<evidence type="ECO:0008006" key="5">
    <source>
        <dbReference type="Google" id="ProtNLM"/>
    </source>
</evidence>
<evidence type="ECO:0000313" key="3">
    <source>
        <dbReference type="EMBL" id="KAG9246245.1"/>
    </source>
</evidence>
<sequence>MNGWRTSWYIFRSGEPAVITTKRTGKLEVWPKSCLVLPQLQISGAAHRQELGCCWFCLVLAINFMHGVLRFVQVPTLRSCQPTANLRRYLDTVPGWCFEARQNPPQRKREHSNMATIHSIFFLALLYVFHVALGLQFTPDSPCTSKCLDSSSKDASDPTSSNTTASDVVCLDLAYTTTGIGEKYQACVSCLQDSTSSNNGENDQAWFLYNLRYTLSACLFEFDNATEAEPAVCSDSDYCGHLQGAIEYKLQLESGASPYEFCGTDDNSFLGAYNEKCVNCLKSSSDEKYLANFMIALQAGCVQKPPSGTLIGLDGTVFSTNFVNITFPGDDHTKSGSGLSRSGIIGISISGGIVLIMASVSFFVCFRKHREKKRLKGLKSPLDSRFGAPNISTPTNGAYGSPYPSPSHKEEAKFDLSNLSPKERHVLGLQPVASVDITEPRSHLKTWEALHSNTDHYSPPGMPSHHAYNSRISASGTELSRITGIDSNGTYQQSVQSSPNTSPQPFMAPSPPESTPNSEGSQPGRSLTAPRHGIGLPSGPSSFKLQLSGNASSPTQSPYTSPHMQPQSAPSRTQLPPNQVANPGPPPRFHSRAGMRRVITKFSGTATSTHNSISPLQISGPIVKHGDRRFEYELGERERRLPDRSQIQKMSKAHGRVETPQSTESDEQWPGSY</sequence>
<feature type="compositionally biased region" description="Basic and acidic residues" evidence="1">
    <location>
        <begin position="634"/>
        <end position="643"/>
    </location>
</feature>
<keyword evidence="2" id="KW-1133">Transmembrane helix</keyword>
<feature type="compositionally biased region" description="Polar residues" evidence="1">
    <location>
        <begin position="515"/>
        <end position="525"/>
    </location>
</feature>
<gene>
    <name evidence="3" type="ORF">BJ878DRAFT_574210</name>
</gene>
<protein>
    <recommendedName>
        <fullName evidence="5">LPXTG-domain-containing protein</fullName>
    </recommendedName>
</protein>
<reference evidence="3" key="1">
    <citation type="journal article" date="2021" name="IMA Fungus">
        <title>Genomic characterization of three marine fungi, including Emericellopsis atlantica sp. nov. with signatures of a generalist lifestyle and marine biomass degradation.</title>
        <authorList>
            <person name="Hagestad O.C."/>
            <person name="Hou L."/>
            <person name="Andersen J.H."/>
            <person name="Hansen E.H."/>
            <person name="Altermark B."/>
            <person name="Li C."/>
            <person name="Kuhnert E."/>
            <person name="Cox R.J."/>
            <person name="Crous P.W."/>
            <person name="Spatafora J.W."/>
            <person name="Lail K."/>
            <person name="Amirebrahimi M."/>
            <person name="Lipzen A."/>
            <person name="Pangilinan J."/>
            <person name="Andreopoulos W."/>
            <person name="Hayes R.D."/>
            <person name="Ng V."/>
            <person name="Grigoriev I.V."/>
            <person name="Jackson S.A."/>
            <person name="Sutton T.D.S."/>
            <person name="Dobson A.D.W."/>
            <person name="Rama T."/>
        </authorList>
    </citation>
    <scope>NUCLEOTIDE SEQUENCE</scope>
    <source>
        <strain evidence="3">TRa3180A</strain>
    </source>
</reference>
<feature type="region of interest" description="Disordered" evidence="1">
    <location>
        <begin position="634"/>
        <end position="673"/>
    </location>
</feature>
<feature type="compositionally biased region" description="Polar residues" evidence="1">
    <location>
        <begin position="539"/>
        <end position="575"/>
    </location>
</feature>
<feature type="region of interest" description="Disordered" evidence="1">
    <location>
        <begin position="489"/>
        <end position="593"/>
    </location>
</feature>
<organism evidence="3 4">
    <name type="scientific">Calycina marina</name>
    <dbReference type="NCBI Taxonomy" id="1763456"/>
    <lineage>
        <taxon>Eukaryota</taxon>
        <taxon>Fungi</taxon>
        <taxon>Dikarya</taxon>
        <taxon>Ascomycota</taxon>
        <taxon>Pezizomycotina</taxon>
        <taxon>Leotiomycetes</taxon>
        <taxon>Helotiales</taxon>
        <taxon>Pezizellaceae</taxon>
        <taxon>Calycina</taxon>
    </lineage>
</organism>
<comment type="caution">
    <text evidence="3">The sequence shown here is derived from an EMBL/GenBank/DDBJ whole genome shotgun (WGS) entry which is preliminary data.</text>
</comment>
<dbReference type="EMBL" id="MU253812">
    <property type="protein sequence ID" value="KAG9246245.1"/>
    <property type="molecule type" value="Genomic_DNA"/>
</dbReference>
<keyword evidence="2" id="KW-0472">Membrane</keyword>
<proteinExistence type="predicted"/>
<dbReference type="AlphaFoldDB" id="A0A9P7Z777"/>
<evidence type="ECO:0000313" key="4">
    <source>
        <dbReference type="Proteomes" id="UP000887226"/>
    </source>
</evidence>
<dbReference type="OrthoDB" id="5426678at2759"/>
<dbReference type="Proteomes" id="UP000887226">
    <property type="component" value="Unassembled WGS sequence"/>
</dbReference>
<keyword evidence="4" id="KW-1185">Reference proteome</keyword>